<name>A0A3P7QBB1_DIBLA</name>
<dbReference type="EMBL" id="UYRU01077055">
    <property type="protein sequence ID" value="VDN27669.1"/>
    <property type="molecule type" value="Genomic_DNA"/>
</dbReference>
<reference evidence="1 2" key="1">
    <citation type="submission" date="2018-11" db="EMBL/GenBank/DDBJ databases">
        <authorList>
            <consortium name="Pathogen Informatics"/>
        </authorList>
    </citation>
    <scope>NUCLEOTIDE SEQUENCE [LARGE SCALE GENOMIC DNA]</scope>
</reference>
<accession>A0A3P7QBB1</accession>
<evidence type="ECO:0000313" key="2">
    <source>
        <dbReference type="Proteomes" id="UP000281553"/>
    </source>
</evidence>
<proteinExistence type="predicted"/>
<gene>
    <name evidence="1" type="ORF">DILT_LOCUS15049</name>
</gene>
<protein>
    <submittedName>
        <fullName evidence="1">Uncharacterized protein</fullName>
    </submittedName>
</protein>
<keyword evidence="2" id="KW-1185">Reference proteome</keyword>
<evidence type="ECO:0000313" key="1">
    <source>
        <dbReference type="EMBL" id="VDN27669.1"/>
    </source>
</evidence>
<dbReference type="Proteomes" id="UP000281553">
    <property type="component" value="Unassembled WGS sequence"/>
</dbReference>
<organism evidence="1 2">
    <name type="scientific">Dibothriocephalus latus</name>
    <name type="common">Fish tapeworm</name>
    <name type="synonym">Diphyllobothrium latum</name>
    <dbReference type="NCBI Taxonomy" id="60516"/>
    <lineage>
        <taxon>Eukaryota</taxon>
        <taxon>Metazoa</taxon>
        <taxon>Spiralia</taxon>
        <taxon>Lophotrochozoa</taxon>
        <taxon>Platyhelminthes</taxon>
        <taxon>Cestoda</taxon>
        <taxon>Eucestoda</taxon>
        <taxon>Diphyllobothriidea</taxon>
        <taxon>Diphyllobothriidae</taxon>
        <taxon>Dibothriocephalus</taxon>
    </lineage>
</organism>
<sequence>MQDPGFVLVIGDCEVPSQELCDVDCTITRRCLHEGPVSNIIRIIFGTLYEALRSQGS</sequence>
<dbReference type="AlphaFoldDB" id="A0A3P7QBB1"/>